<evidence type="ECO:0000313" key="1">
    <source>
        <dbReference type="EMBL" id="XBY61415.1"/>
    </source>
</evidence>
<dbReference type="EMBL" id="CP158373">
    <property type="protein sequence ID" value="XBY61415.1"/>
    <property type="molecule type" value="Genomic_DNA"/>
</dbReference>
<gene>
    <name evidence="1" type="ORF">ABS648_15720</name>
</gene>
<protein>
    <recommendedName>
        <fullName evidence="2">HNH endonuclease</fullName>
    </recommendedName>
</protein>
<proteinExistence type="predicted"/>
<accession>A0AAU7XUM7</accession>
<sequence length="231" mass="25799">MGSKRFKNLDCAYCVEQKSVTGDHIFAREFFLPVDRDQLPQAPVCARCNNEKSKLEHYLTAILPFAGRHNQSCENLAELTPKRLSRNQALHRELQEGLIDVNLNEGGVISKTIALPIREGTIESLFGYIVRGLSWYHWGTYISPSNEVEPLILTADGARFFQDNFFSLRPGKHVRANVGKGTVIYEGIQGVDSPQISVWRFRFYGGMTLADPPNASSEIGVMSGPPDVIKT</sequence>
<organism evidence="1">
    <name type="scientific">Pseudomonas solani</name>
    <dbReference type="NCBI Taxonomy" id="2731552"/>
    <lineage>
        <taxon>Bacteria</taxon>
        <taxon>Pseudomonadati</taxon>
        <taxon>Pseudomonadota</taxon>
        <taxon>Gammaproteobacteria</taxon>
        <taxon>Pseudomonadales</taxon>
        <taxon>Pseudomonadaceae</taxon>
        <taxon>Pseudomonas</taxon>
    </lineage>
</organism>
<reference evidence="1" key="1">
    <citation type="submission" date="2023-08" db="EMBL/GenBank/DDBJ databases">
        <title>Increased levels of nutrients transform a symbiont into a lethal pathobiont.</title>
        <authorList>
            <person name="Lachnit T."/>
            <person name="Ulrich L."/>
            <person name="Willmer F.M."/>
            <person name="Hasenbein T."/>
            <person name="Steiner L.X."/>
            <person name="Wolters M."/>
            <person name="Herbst E.M."/>
            <person name="Deines P."/>
        </authorList>
    </citation>
    <scope>NUCLEOTIDE SEQUENCE</scope>
    <source>
        <strain evidence="1">T3</strain>
    </source>
</reference>
<dbReference type="RefSeq" id="WP_350446142.1">
    <property type="nucleotide sequence ID" value="NZ_CP158373.1"/>
</dbReference>
<name>A0AAU7XUM7_9PSED</name>
<evidence type="ECO:0008006" key="2">
    <source>
        <dbReference type="Google" id="ProtNLM"/>
    </source>
</evidence>
<dbReference type="AlphaFoldDB" id="A0AAU7XUM7"/>